<evidence type="ECO:0000313" key="2">
    <source>
        <dbReference type="Proteomes" id="UP000268887"/>
    </source>
</evidence>
<proteinExistence type="predicted"/>
<name>A0A3M5GLW2_PSESS</name>
<evidence type="ECO:0000313" key="1">
    <source>
        <dbReference type="EMBL" id="RMS87622.1"/>
    </source>
</evidence>
<dbReference type="EMBL" id="RBSV01000057">
    <property type="protein sequence ID" value="RMS87622.1"/>
    <property type="molecule type" value="Genomic_DNA"/>
</dbReference>
<dbReference type="Proteomes" id="UP000268887">
    <property type="component" value="Unassembled WGS sequence"/>
</dbReference>
<gene>
    <name evidence="1" type="ORF">ALP60_200110</name>
</gene>
<protein>
    <submittedName>
        <fullName evidence="1">Uncharacterized protein</fullName>
    </submittedName>
</protein>
<organism evidence="1 2">
    <name type="scientific">Pseudomonas savastanoi</name>
    <name type="common">Pseudomonas syringae pv. savastanoi</name>
    <dbReference type="NCBI Taxonomy" id="29438"/>
    <lineage>
        <taxon>Bacteria</taxon>
        <taxon>Pseudomonadati</taxon>
        <taxon>Pseudomonadota</taxon>
        <taxon>Gammaproteobacteria</taxon>
        <taxon>Pseudomonadales</taxon>
        <taxon>Pseudomonadaceae</taxon>
        <taxon>Pseudomonas</taxon>
    </lineage>
</organism>
<comment type="caution">
    <text evidence="1">The sequence shown here is derived from an EMBL/GenBank/DDBJ whole genome shotgun (WGS) entry which is preliminary data.</text>
</comment>
<dbReference type="AlphaFoldDB" id="A0A3M5GLW2"/>
<accession>A0A3M5GLW2</accession>
<reference evidence="1 2" key="1">
    <citation type="submission" date="2018-08" db="EMBL/GenBank/DDBJ databases">
        <title>Recombination of ecologically and evolutionarily significant loci maintains genetic cohesion in the Pseudomonas syringae species complex.</title>
        <authorList>
            <person name="Dillon M."/>
            <person name="Thakur S."/>
            <person name="Almeida R.N.D."/>
            <person name="Weir B.S."/>
            <person name="Guttman D.S."/>
        </authorList>
    </citation>
    <scope>NUCLEOTIDE SEQUENCE [LARGE SCALE GENOMIC DNA]</scope>
    <source>
        <strain evidence="1 2">ICMP 13927</strain>
    </source>
</reference>
<sequence length="60" mass="6979">MIQLSNTYRQRMQKLSSMKALRYRCDDRVSKGLENSLFSQAVSGRLKCFFTGNKKGHSFE</sequence>